<feature type="transmembrane region" description="Helical" evidence="7">
    <location>
        <begin position="268"/>
        <end position="292"/>
    </location>
</feature>
<comment type="similarity">
    <text evidence="7">Belongs to the binding-protein-dependent transport system permease family.</text>
</comment>
<dbReference type="Pfam" id="PF00528">
    <property type="entry name" value="BPD_transp_1"/>
    <property type="match status" value="1"/>
</dbReference>
<evidence type="ECO:0000256" key="2">
    <source>
        <dbReference type="ARBA" id="ARBA00022448"/>
    </source>
</evidence>
<reference evidence="9 10" key="1">
    <citation type="submission" date="2019-03" db="EMBL/GenBank/DDBJ databases">
        <title>This is whole genome sequence of Paenibacillus sp MS74 strain.</title>
        <authorList>
            <person name="Trinh H.N."/>
        </authorList>
    </citation>
    <scope>NUCLEOTIDE SEQUENCE [LARGE SCALE GENOMIC DNA]</scope>
    <source>
        <strain evidence="9 10">MS74</strain>
    </source>
</reference>
<feature type="transmembrane region" description="Helical" evidence="7">
    <location>
        <begin position="120"/>
        <end position="145"/>
    </location>
</feature>
<dbReference type="Proteomes" id="UP000295636">
    <property type="component" value="Unassembled WGS sequence"/>
</dbReference>
<organism evidence="9 10">
    <name type="scientific">Paenibacillus piri</name>
    <dbReference type="NCBI Taxonomy" id="2547395"/>
    <lineage>
        <taxon>Bacteria</taxon>
        <taxon>Bacillati</taxon>
        <taxon>Bacillota</taxon>
        <taxon>Bacilli</taxon>
        <taxon>Bacillales</taxon>
        <taxon>Paenibacillaceae</taxon>
        <taxon>Paenibacillus</taxon>
    </lineage>
</organism>
<dbReference type="GO" id="GO:0055085">
    <property type="term" value="P:transmembrane transport"/>
    <property type="evidence" value="ECO:0007669"/>
    <property type="project" value="InterPro"/>
</dbReference>
<gene>
    <name evidence="9" type="ORF">E1757_06590</name>
</gene>
<dbReference type="EMBL" id="SMRT01000002">
    <property type="protein sequence ID" value="TDF99508.1"/>
    <property type="molecule type" value="Genomic_DNA"/>
</dbReference>
<evidence type="ECO:0000259" key="8">
    <source>
        <dbReference type="PROSITE" id="PS50928"/>
    </source>
</evidence>
<dbReference type="RefSeq" id="WP_133226045.1">
    <property type="nucleotide sequence ID" value="NZ_SMRT01000002.1"/>
</dbReference>
<name>A0A4R5KWF5_9BACL</name>
<evidence type="ECO:0000313" key="10">
    <source>
        <dbReference type="Proteomes" id="UP000295636"/>
    </source>
</evidence>
<keyword evidence="5 7" id="KW-1133">Transmembrane helix</keyword>
<proteinExistence type="inferred from homology"/>
<evidence type="ECO:0000256" key="1">
    <source>
        <dbReference type="ARBA" id="ARBA00004651"/>
    </source>
</evidence>
<dbReference type="Gene3D" id="1.10.3720.10">
    <property type="entry name" value="MetI-like"/>
    <property type="match status" value="1"/>
</dbReference>
<evidence type="ECO:0000256" key="6">
    <source>
        <dbReference type="ARBA" id="ARBA00023136"/>
    </source>
</evidence>
<dbReference type="InterPro" id="IPR000515">
    <property type="entry name" value="MetI-like"/>
</dbReference>
<evidence type="ECO:0000256" key="5">
    <source>
        <dbReference type="ARBA" id="ARBA00022989"/>
    </source>
</evidence>
<dbReference type="PANTHER" id="PTHR43227:SF11">
    <property type="entry name" value="BLL4140 PROTEIN"/>
    <property type="match status" value="1"/>
</dbReference>
<accession>A0A4R5KWF5</accession>
<dbReference type="InterPro" id="IPR050809">
    <property type="entry name" value="UgpAE/MalFG_permease"/>
</dbReference>
<protein>
    <submittedName>
        <fullName evidence="9">Sugar ABC transporter permease</fullName>
    </submittedName>
</protein>
<feature type="domain" description="ABC transmembrane type-1" evidence="8">
    <location>
        <begin position="74"/>
        <end position="289"/>
    </location>
</feature>
<evidence type="ECO:0000313" key="9">
    <source>
        <dbReference type="EMBL" id="TDF99508.1"/>
    </source>
</evidence>
<evidence type="ECO:0000256" key="4">
    <source>
        <dbReference type="ARBA" id="ARBA00022692"/>
    </source>
</evidence>
<keyword evidence="6 7" id="KW-0472">Membrane</keyword>
<dbReference type="AlphaFoldDB" id="A0A4R5KWF5"/>
<evidence type="ECO:0000256" key="7">
    <source>
        <dbReference type="RuleBase" id="RU363032"/>
    </source>
</evidence>
<dbReference type="PANTHER" id="PTHR43227">
    <property type="entry name" value="BLL4140 PROTEIN"/>
    <property type="match status" value="1"/>
</dbReference>
<dbReference type="SUPFAM" id="SSF161098">
    <property type="entry name" value="MetI-like"/>
    <property type="match status" value="1"/>
</dbReference>
<dbReference type="OrthoDB" id="9785836at2"/>
<feature type="transmembrane region" description="Helical" evidence="7">
    <location>
        <begin position="78"/>
        <end position="99"/>
    </location>
</feature>
<sequence>MRSAVLKNLYRSRYLYLMIAPVAAYYIIFDYIPMYGAQIAFRDFNPFVGVWGSQWVGLKYFEQFFSSVYFTRLLGNTLMINLYALLVGFPAPIILALMINEVQKNFLKRGIQTIVYIPHFISLVVVVGMILSFLSPSSGIVNVMITALGGESVHFMAEPAWFKTIYVLSGVWQEAGWGCIIYLAALSGIDPHLYESAVVDGASRWQRLISITLPSIVPTIMIMLILRMGGLFSVGFEKIMLMYNPITYETADVISTYVYRRGIQGGEYSFSTAVGLFNSVINLVMLVTFNAISKRMNGTSLW</sequence>
<feature type="transmembrane region" description="Helical" evidence="7">
    <location>
        <begin position="165"/>
        <end position="187"/>
    </location>
</feature>
<feature type="transmembrane region" description="Helical" evidence="7">
    <location>
        <begin position="208"/>
        <end position="232"/>
    </location>
</feature>
<dbReference type="CDD" id="cd06261">
    <property type="entry name" value="TM_PBP2"/>
    <property type="match status" value="1"/>
</dbReference>
<comment type="caution">
    <text evidence="9">The sequence shown here is derived from an EMBL/GenBank/DDBJ whole genome shotgun (WGS) entry which is preliminary data.</text>
</comment>
<evidence type="ECO:0000256" key="3">
    <source>
        <dbReference type="ARBA" id="ARBA00022475"/>
    </source>
</evidence>
<comment type="subcellular location">
    <subcellularLocation>
        <location evidence="1 7">Cell membrane</location>
        <topology evidence="1 7">Multi-pass membrane protein</topology>
    </subcellularLocation>
</comment>
<dbReference type="GO" id="GO:0005886">
    <property type="term" value="C:plasma membrane"/>
    <property type="evidence" value="ECO:0007669"/>
    <property type="project" value="UniProtKB-SubCell"/>
</dbReference>
<dbReference type="InterPro" id="IPR035906">
    <property type="entry name" value="MetI-like_sf"/>
</dbReference>
<keyword evidence="4 7" id="KW-0812">Transmembrane</keyword>
<keyword evidence="3" id="KW-1003">Cell membrane</keyword>
<dbReference type="PROSITE" id="PS50928">
    <property type="entry name" value="ABC_TM1"/>
    <property type="match status" value="1"/>
</dbReference>
<feature type="transmembrane region" description="Helical" evidence="7">
    <location>
        <begin position="12"/>
        <end position="29"/>
    </location>
</feature>
<keyword evidence="2 7" id="KW-0813">Transport</keyword>
<keyword evidence="10" id="KW-1185">Reference proteome</keyword>